<protein>
    <submittedName>
        <fullName evidence="2">Helix-turn-helix transcriptional regulator</fullName>
    </submittedName>
</protein>
<organism evidence="2 3">
    <name type="scientific">Sporosarcina gallistercoris</name>
    <dbReference type="NCBI Taxonomy" id="2762245"/>
    <lineage>
        <taxon>Bacteria</taxon>
        <taxon>Bacillati</taxon>
        <taxon>Bacillota</taxon>
        <taxon>Bacilli</taxon>
        <taxon>Bacillales</taxon>
        <taxon>Caryophanaceae</taxon>
        <taxon>Sporosarcina</taxon>
    </lineage>
</organism>
<dbReference type="Gene3D" id="1.25.40.10">
    <property type="entry name" value="Tetratricopeptide repeat domain"/>
    <property type="match status" value="1"/>
</dbReference>
<evidence type="ECO:0000259" key="1">
    <source>
        <dbReference type="PROSITE" id="PS50943"/>
    </source>
</evidence>
<dbReference type="InterPro" id="IPR053163">
    <property type="entry name" value="HTH-type_regulator_Rgg"/>
</dbReference>
<evidence type="ECO:0000313" key="2">
    <source>
        <dbReference type="EMBL" id="MBD7909238.1"/>
    </source>
</evidence>
<dbReference type="InterPro" id="IPR011990">
    <property type="entry name" value="TPR-like_helical_dom_sf"/>
</dbReference>
<dbReference type="InterPro" id="IPR001387">
    <property type="entry name" value="Cro/C1-type_HTH"/>
</dbReference>
<feature type="domain" description="HTH cro/C1-type" evidence="1">
    <location>
        <begin position="9"/>
        <end position="62"/>
    </location>
</feature>
<dbReference type="Proteomes" id="UP000659496">
    <property type="component" value="Unassembled WGS sequence"/>
</dbReference>
<accession>A0ABR8PM41</accession>
<dbReference type="EMBL" id="JACSQY010000011">
    <property type="protein sequence ID" value="MBD7909238.1"/>
    <property type="molecule type" value="Genomic_DNA"/>
</dbReference>
<evidence type="ECO:0000313" key="3">
    <source>
        <dbReference type="Proteomes" id="UP000659496"/>
    </source>
</evidence>
<dbReference type="RefSeq" id="WP_191691238.1">
    <property type="nucleotide sequence ID" value="NZ_JACSQY010000011.1"/>
</dbReference>
<keyword evidence="3" id="KW-1185">Reference proteome</keyword>
<dbReference type="PROSITE" id="PS50943">
    <property type="entry name" value="HTH_CROC1"/>
    <property type="match status" value="1"/>
</dbReference>
<reference evidence="2 3" key="1">
    <citation type="submission" date="2020-08" db="EMBL/GenBank/DDBJ databases">
        <title>A Genomic Blueprint of the Chicken Gut Microbiome.</title>
        <authorList>
            <person name="Gilroy R."/>
            <person name="Ravi A."/>
            <person name="Getino M."/>
            <person name="Pursley I."/>
            <person name="Horton D.L."/>
            <person name="Alikhan N.-F."/>
            <person name="Baker D."/>
            <person name="Gharbi K."/>
            <person name="Hall N."/>
            <person name="Watson M."/>
            <person name="Adriaenssens E.M."/>
            <person name="Foster-Nyarko E."/>
            <person name="Jarju S."/>
            <person name="Secka A."/>
            <person name="Antonio M."/>
            <person name="Oren A."/>
            <person name="Chaudhuri R."/>
            <person name="La Ragione R.M."/>
            <person name="Hildebrand F."/>
            <person name="Pallen M.J."/>
        </authorList>
    </citation>
    <scope>NUCLEOTIDE SEQUENCE [LARGE SCALE GENOMIC DNA]</scope>
    <source>
        <strain evidence="2 3">Sa3CUA8</strain>
    </source>
</reference>
<dbReference type="InterPro" id="IPR010982">
    <property type="entry name" value="Lambda_DNA-bd_dom_sf"/>
</dbReference>
<dbReference type="PANTHER" id="PTHR37038">
    <property type="entry name" value="TRANSCRIPTIONAL REGULATOR-RELATED"/>
    <property type="match status" value="1"/>
</dbReference>
<name>A0ABR8PM41_9BACL</name>
<sequence>MHTSIGSVVRKIRSDKAYSQQYVVDGVMTQSAYSKFELNKTDITFSSLSRILENLEVSFEEFLYIQNEFKHSEKDAIVKKFLSISYNNEEKVKELLTMAVSYLKKKDDHLISDIKSLAEALLILIHTADKEMLLTSVSNVWKRLSVKNQFYFSDLYVLNAIFYFFPLDTMIEIKKLAFKSIDRYGEFQDIQRLKINFCVNISLMLIKEACYEEALKEIETAIIYSEKQKAYLQRAVCYVRKGICLSRLGEDGLPWLQKGLEILTVLEEQELLQMAKTEIELYAGY</sequence>
<comment type="caution">
    <text evidence="2">The sequence shown here is derived from an EMBL/GenBank/DDBJ whole genome shotgun (WGS) entry which is preliminary data.</text>
</comment>
<dbReference type="SMART" id="SM00530">
    <property type="entry name" value="HTH_XRE"/>
    <property type="match status" value="1"/>
</dbReference>
<dbReference type="PANTHER" id="PTHR37038:SF13">
    <property type="entry name" value="HTH CRO_C1-TYPE DOMAIN-CONTAINING PROTEIN"/>
    <property type="match status" value="1"/>
</dbReference>
<dbReference type="InterPro" id="IPR010057">
    <property type="entry name" value="Transcription_activator_Rgg_C"/>
</dbReference>
<dbReference type="SUPFAM" id="SSF47413">
    <property type="entry name" value="lambda repressor-like DNA-binding domains"/>
    <property type="match status" value="1"/>
</dbReference>
<proteinExistence type="predicted"/>
<dbReference type="Pfam" id="PF21259">
    <property type="entry name" value="Rgg_C"/>
    <property type="match status" value="1"/>
</dbReference>
<gene>
    <name evidence="2" type="ORF">H9659_12955</name>
</gene>